<dbReference type="Proteomes" id="UP000759131">
    <property type="component" value="Unassembled WGS sequence"/>
</dbReference>
<dbReference type="Gene3D" id="2.30.29.30">
    <property type="entry name" value="Pleckstrin-homology domain (PH domain)/Phosphotyrosine-binding domain (PTB)"/>
    <property type="match status" value="1"/>
</dbReference>
<evidence type="ECO:0000313" key="4">
    <source>
        <dbReference type="Proteomes" id="UP000759131"/>
    </source>
</evidence>
<gene>
    <name evidence="3" type="ORF">OSB1V03_LOCUS1841</name>
</gene>
<feature type="region of interest" description="Disordered" evidence="1">
    <location>
        <begin position="68"/>
        <end position="90"/>
    </location>
</feature>
<feature type="compositionally biased region" description="Acidic residues" evidence="1">
    <location>
        <begin position="173"/>
        <end position="182"/>
    </location>
</feature>
<dbReference type="SUPFAM" id="SSF50729">
    <property type="entry name" value="PH domain-like"/>
    <property type="match status" value="1"/>
</dbReference>
<dbReference type="PANTHER" id="PTHR12156:SF5">
    <property type="entry name" value="FI18040P1"/>
    <property type="match status" value="1"/>
</dbReference>
<dbReference type="AlphaFoldDB" id="A0A7R9PV09"/>
<name>A0A7R9PV09_9ACAR</name>
<dbReference type="SMART" id="SM00233">
    <property type="entry name" value="PH"/>
    <property type="match status" value="1"/>
</dbReference>
<sequence>MTSSTTLLHDLSSELSSVKSARIAAQEECRRESARLKEIALLCDFFNNNGLNSREDCWNRSSELSDLSTIESTTRDDSDDNADDKRDDSSCETLDDLLLEEKLVSAELTYLSTDADDADDDDDDLKEFQKIEREIKVAELEKCLQSVKKQIHDKSEEKRKRKRLSSAPLADAESFDDKEDDADDRRRRERWQRRPLTLYLPIADKELDLTQRIRDLGHDLSQRPEVAVSGNSCSGSLYKLCQNSDNKWRKRFFVFDRENQLLAYFTSKTDFKRNRKPRGVAFDEIRDVFVNHSRIKSSRFVFTVVCDSRAFVLSSFRPEVMRIWIDVIITGANHSSNQFQE</sequence>
<protein>
    <recommendedName>
        <fullName evidence="2">PH domain-containing protein</fullName>
    </recommendedName>
</protein>
<feature type="domain" description="PH" evidence="2">
    <location>
        <begin position="230"/>
        <end position="333"/>
    </location>
</feature>
<dbReference type="InterPro" id="IPR052212">
    <property type="entry name" value="PH-like_domain"/>
</dbReference>
<accession>A0A7R9PV09</accession>
<dbReference type="InterPro" id="IPR001849">
    <property type="entry name" value="PH_domain"/>
</dbReference>
<dbReference type="PROSITE" id="PS50003">
    <property type="entry name" value="PH_DOMAIN"/>
    <property type="match status" value="1"/>
</dbReference>
<dbReference type="PANTHER" id="PTHR12156">
    <property type="entry name" value="PLECKSTRIN HOMOLOGY-LIKE DOMAIN, FAMILY B, MEMBER 3"/>
    <property type="match status" value="1"/>
</dbReference>
<keyword evidence="4" id="KW-1185">Reference proteome</keyword>
<proteinExistence type="predicted"/>
<evidence type="ECO:0000313" key="3">
    <source>
        <dbReference type="EMBL" id="CAD7621370.1"/>
    </source>
</evidence>
<feature type="region of interest" description="Disordered" evidence="1">
    <location>
        <begin position="154"/>
        <end position="187"/>
    </location>
</feature>
<dbReference type="EMBL" id="OC855159">
    <property type="protein sequence ID" value="CAD7621370.1"/>
    <property type="molecule type" value="Genomic_DNA"/>
</dbReference>
<dbReference type="OrthoDB" id="6020705at2759"/>
<evidence type="ECO:0000259" key="2">
    <source>
        <dbReference type="PROSITE" id="PS50003"/>
    </source>
</evidence>
<dbReference type="Pfam" id="PF00169">
    <property type="entry name" value="PH"/>
    <property type="match status" value="1"/>
</dbReference>
<dbReference type="EMBL" id="CAJPIZ010000584">
    <property type="protein sequence ID" value="CAG2101800.1"/>
    <property type="molecule type" value="Genomic_DNA"/>
</dbReference>
<evidence type="ECO:0000256" key="1">
    <source>
        <dbReference type="SAM" id="MobiDB-lite"/>
    </source>
</evidence>
<reference evidence="3" key="1">
    <citation type="submission" date="2020-11" db="EMBL/GenBank/DDBJ databases">
        <authorList>
            <person name="Tran Van P."/>
        </authorList>
    </citation>
    <scope>NUCLEOTIDE SEQUENCE</scope>
</reference>
<dbReference type="InterPro" id="IPR011993">
    <property type="entry name" value="PH-like_dom_sf"/>
</dbReference>
<organism evidence="3">
    <name type="scientific">Medioppia subpectinata</name>
    <dbReference type="NCBI Taxonomy" id="1979941"/>
    <lineage>
        <taxon>Eukaryota</taxon>
        <taxon>Metazoa</taxon>
        <taxon>Ecdysozoa</taxon>
        <taxon>Arthropoda</taxon>
        <taxon>Chelicerata</taxon>
        <taxon>Arachnida</taxon>
        <taxon>Acari</taxon>
        <taxon>Acariformes</taxon>
        <taxon>Sarcoptiformes</taxon>
        <taxon>Oribatida</taxon>
        <taxon>Brachypylina</taxon>
        <taxon>Oppioidea</taxon>
        <taxon>Oppiidae</taxon>
        <taxon>Medioppia</taxon>
    </lineage>
</organism>